<dbReference type="PANTHER" id="PTHR30514:SF10">
    <property type="entry name" value="MURR_RPIR FAMILY TRANSCRIPTIONAL REGULATOR"/>
    <property type="match status" value="1"/>
</dbReference>
<dbReference type="InterPro" id="IPR047640">
    <property type="entry name" value="RpiR-like"/>
</dbReference>
<dbReference type="PATRIC" id="fig|994573.3.peg.2735"/>
<protein>
    <submittedName>
        <fullName evidence="7">RpiR family transcriptional regulator</fullName>
    </submittedName>
</protein>
<dbReference type="AlphaFoldDB" id="V7I1J2"/>
<evidence type="ECO:0000259" key="5">
    <source>
        <dbReference type="PROSITE" id="PS51071"/>
    </source>
</evidence>
<keyword evidence="2" id="KW-0238">DNA-binding</keyword>
<comment type="caution">
    <text evidence="7">The sequence shown here is derived from an EMBL/GenBank/DDBJ whole genome shotgun (WGS) entry which is preliminary data.</text>
</comment>
<dbReference type="PROSITE" id="PS51464">
    <property type="entry name" value="SIS"/>
    <property type="match status" value="1"/>
</dbReference>
<dbReference type="GO" id="GO:0003677">
    <property type="term" value="F:DNA binding"/>
    <property type="evidence" value="ECO:0007669"/>
    <property type="project" value="UniProtKB-KW"/>
</dbReference>
<dbReference type="SUPFAM" id="SSF53697">
    <property type="entry name" value="SIS domain"/>
    <property type="match status" value="1"/>
</dbReference>
<evidence type="ECO:0000313" key="8">
    <source>
        <dbReference type="Proteomes" id="UP000017747"/>
    </source>
</evidence>
<dbReference type="InterPro" id="IPR001347">
    <property type="entry name" value="SIS_dom"/>
</dbReference>
<dbReference type="RefSeq" id="WP_023383851.1">
    <property type="nucleotide sequence ID" value="NZ_AXUN02000198.1"/>
</dbReference>
<evidence type="ECO:0000256" key="3">
    <source>
        <dbReference type="ARBA" id="ARBA00023163"/>
    </source>
</evidence>
<feature type="region of interest" description="Disordered" evidence="4">
    <location>
        <begin position="290"/>
        <end position="309"/>
    </location>
</feature>
<accession>V7I1J2</accession>
<dbReference type="eggNOG" id="COG1737">
    <property type="taxonomic scope" value="Bacteria"/>
</dbReference>
<dbReference type="SUPFAM" id="SSF46689">
    <property type="entry name" value="Homeodomain-like"/>
    <property type="match status" value="1"/>
</dbReference>
<dbReference type="Gene3D" id="3.40.50.10490">
    <property type="entry name" value="Glucose-6-phosphate isomerase like protein, domain 1"/>
    <property type="match status" value="1"/>
</dbReference>
<dbReference type="PROSITE" id="PS51071">
    <property type="entry name" value="HTH_RPIR"/>
    <property type="match status" value="1"/>
</dbReference>
<gene>
    <name evidence="7" type="ORF">T472_0214540</name>
</gene>
<feature type="domain" description="HTH rpiR-type" evidence="5">
    <location>
        <begin position="1"/>
        <end position="77"/>
    </location>
</feature>
<keyword evidence="8" id="KW-1185">Reference proteome</keyword>
<evidence type="ECO:0000313" key="7">
    <source>
        <dbReference type="EMBL" id="ETA79738.1"/>
    </source>
</evidence>
<sequence length="309" mass="35479">MYLFQLITETSLKYKDARKTIAEFILQEKNDLTYYSMKEIADLTFTSKPTLVRFAKALGFSGWREFMVAFLDELHQQESHYAGIDSNLPFKEDDSTSDIIRKISELEIESIHETTDLMEVPTLELAVKRLLSANRIALFGISPNTLVGELFRRKMQSIGKIVNIPMIDEGGTFSHSLGPNDCAIILSYSGNNESREPMSFIRILKENEVPLIGITSGGKNYIRENIDCVFTISSRERLYSKISNFSTEVSVLSIFNIIFSLLFCENYQKNLEYKIKASRKLEYRRNADLNEMREDSSENKPVEKPVKKL</sequence>
<dbReference type="EMBL" id="AXUN02000198">
    <property type="protein sequence ID" value="ETA79738.1"/>
    <property type="molecule type" value="Genomic_DNA"/>
</dbReference>
<dbReference type="GO" id="GO:0097367">
    <property type="term" value="F:carbohydrate derivative binding"/>
    <property type="evidence" value="ECO:0007669"/>
    <property type="project" value="InterPro"/>
</dbReference>
<keyword evidence="1" id="KW-0805">Transcription regulation</keyword>
<name>V7I1J2_9CLOT</name>
<evidence type="ECO:0000256" key="1">
    <source>
        <dbReference type="ARBA" id="ARBA00023015"/>
    </source>
</evidence>
<proteinExistence type="predicted"/>
<evidence type="ECO:0000256" key="4">
    <source>
        <dbReference type="SAM" id="MobiDB-lite"/>
    </source>
</evidence>
<dbReference type="STRING" id="994573.T472_0214540"/>
<dbReference type="InterPro" id="IPR000281">
    <property type="entry name" value="HTH_RpiR"/>
</dbReference>
<evidence type="ECO:0000259" key="6">
    <source>
        <dbReference type="PROSITE" id="PS51464"/>
    </source>
</evidence>
<dbReference type="InterPro" id="IPR036388">
    <property type="entry name" value="WH-like_DNA-bd_sf"/>
</dbReference>
<dbReference type="CDD" id="cd05013">
    <property type="entry name" value="SIS_RpiR"/>
    <property type="match status" value="1"/>
</dbReference>
<dbReference type="InterPro" id="IPR009057">
    <property type="entry name" value="Homeodomain-like_sf"/>
</dbReference>
<reference evidence="7 8" key="1">
    <citation type="journal article" date="2014" name="Genome Announc.">
        <title>Genome Sequence of Youngiibacter fragilis, the Type Strain of the Genus Youngiibacter.</title>
        <authorList>
            <person name="Wawrik C.B."/>
            <person name="Callaghan A.V."/>
            <person name="Stamps B.W."/>
            <person name="Wawrik B."/>
        </authorList>
    </citation>
    <scope>NUCLEOTIDE SEQUENCE [LARGE SCALE GENOMIC DNA]</scope>
    <source>
        <strain evidence="7 8">232.1</strain>
    </source>
</reference>
<dbReference type="GO" id="GO:1901135">
    <property type="term" value="P:carbohydrate derivative metabolic process"/>
    <property type="evidence" value="ECO:0007669"/>
    <property type="project" value="InterPro"/>
</dbReference>
<dbReference type="InterPro" id="IPR046348">
    <property type="entry name" value="SIS_dom_sf"/>
</dbReference>
<dbReference type="GO" id="GO:0003700">
    <property type="term" value="F:DNA-binding transcription factor activity"/>
    <property type="evidence" value="ECO:0007669"/>
    <property type="project" value="InterPro"/>
</dbReference>
<dbReference type="Pfam" id="PF01418">
    <property type="entry name" value="HTH_6"/>
    <property type="match status" value="1"/>
</dbReference>
<dbReference type="Proteomes" id="UP000017747">
    <property type="component" value="Unassembled WGS sequence"/>
</dbReference>
<organism evidence="7 8">
    <name type="scientific">Youngiibacter fragilis 232.1</name>
    <dbReference type="NCBI Taxonomy" id="994573"/>
    <lineage>
        <taxon>Bacteria</taxon>
        <taxon>Bacillati</taxon>
        <taxon>Bacillota</taxon>
        <taxon>Clostridia</taxon>
        <taxon>Eubacteriales</taxon>
        <taxon>Clostridiaceae</taxon>
        <taxon>Youngiibacter</taxon>
    </lineage>
</organism>
<dbReference type="Gene3D" id="1.10.10.10">
    <property type="entry name" value="Winged helix-like DNA-binding domain superfamily/Winged helix DNA-binding domain"/>
    <property type="match status" value="1"/>
</dbReference>
<dbReference type="Pfam" id="PF01380">
    <property type="entry name" value="SIS"/>
    <property type="match status" value="1"/>
</dbReference>
<feature type="domain" description="SIS" evidence="6">
    <location>
        <begin position="126"/>
        <end position="268"/>
    </location>
</feature>
<dbReference type="InterPro" id="IPR035472">
    <property type="entry name" value="RpiR-like_SIS"/>
</dbReference>
<dbReference type="PANTHER" id="PTHR30514">
    <property type="entry name" value="GLUCOKINASE"/>
    <property type="match status" value="1"/>
</dbReference>
<dbReference type="OrthoDB" id="63027at2"/>
<evidence type="ECO:0000256" key="2">
    <source>
        <dbReference type="ARBA" id="ARBA00023125"/>
    </source>
</evidence>
<keyword evidence="3" id="KW-0804">Transcription</keyword>